<dbReference type="AlphaFoldDB" id="E3M0B8"/>
<dbReference type="PANTHER" id="PTHR23510">
    <property type="entry name" value="INNER MEMBRANE TRANSPORT PROTEIN YAJR"/>
    <property type="match status" value="1"/>
</dbReference>
<dbReference type="InParanoid" id="E3M0B8"/>
<dbReference type="Gene3D" id="1.20.1250.20">
    <property type="entry name" value="MFS general substrate transporter like domains"/>
    <property type="match status" value="1"/>
</dbReference>
<feature type="transmembrane region" description="Helical" evidence="5">
    <location>
        <begin position="12"/>
        <end position="37"/>
    </location>
</feature>
<dbReference type="InterPro" id="IPR011701">
    <property type="entry name" value="MFS"/>
</dbReference>
<feature type="transmembrane region" description="Helical" evidence="5">
    <location>
        <begin position="296"/>
        <end position="319"/>
    </location>
</feature>
<dbReference type="eggNOG" id="KOG2325">
    <property type="taxonomic scope" value="Eukaryota"/>
</dbReference>
<evidence type="ECO:0000256" key="1">
    <source>
        <dbReference type="ARBA" id="ARBA00004141"/>
    </source>
</evidence>
<gene>
    <name evidence="6" type="ORF">CRE_05395</name>
</gene>
<dbReference type="PANTHER" id="PTHR23510:SF17">
    <property type="entry name" value="MFS DOMAIN-CONTAINING PROTEIN"/>
    <property type="match status" value="1"/>
</dbReference>
<organism evidence="7">
    <name type="scientific">Caenorhabditis remanei</name>
    <name type="common">Caenorhabditis vulgaris</name>
    <dbReference type="NCBI Taxonomy" id="31234"/>
    <lineage>
        <taxon>Eukaryota</taxon>
        <taxon>Metazoa</taxon>
        <taxon>Ecdysozoa</taxon>
        <taxon>Nematoda</taxon>
        <taxon>Chromadorea</taxon>
        <taxon>Rhabditida</taxon>
        <taxon>Rhabditina</taxon>
        <taxon>Rhabditomorpha</taxon>
        <taxon>Rhabditoidea</taxon>
        <taxon>Rhabditidae</taxon>
        <taxon>Peloderinae</taxon>
        <taxon>Caenorhabditis</taxon>
    </lineage>
</organism>
<dbReference type="HOGENOM" id="CLU_027024_3_1_1"/>
<evidence type="ECO:0000256" key="3">
    <source>
        <dbReference type="ARBA" id="ARBA00022989"/>
    </source>
</evidence>
<feature type="transmembrane region" description="Helical" evidence="5">
    <location>
        <begin position="82"/>
        <end position="101"/>
    </location>
</feature>
<feature type="transmembrane region" description="Helical" evidence="5">
    <location>
        <begin position="271"/>
        <end position="290"/>
    </location>
</feature>
<dbReference type="GO" id="GO:0005765">
    <property type="term" value="C:lysosomal membrane"/>
    <property type="evidence" value="ECO:0007669"/>
    <property type="project" value="TreeGrafter"/>
</dbReference>
<feature type="transmembrane region" description="Helical" evidence="5">
    <location>
        <begin position="453"/>
        <end position="472"/>
    </location>
</feature>
<dbReference type="Proteomes" id="UP000008281">
    <property type="component" value="Unassembled WGS sequence"/>
</dbReference>
<dbReference type="InterPro" id="IPR036259">
    <property type="entry name" value="MFS_trans_sf"/>
</dbReference>
<dbReference type="Pfam" id="PF07690">
    <property type="entry name" value="MFS_1"/>
    <property type="match status" value="1"/>
</dbReference>
<feature type="transmembrane region" description="Helical" evidence="5">
    <location>
        <begin position="188"/>
        <end position="206"/>
    </location>
</feature>
<keyword evidence="4 5" id="KW-0472">Membrane</keyword>
<evidence type="ECO:0000313" key="7">
    <source>
        <dbReference type="Proteomes" id="UP000008281"/>
    </source>
</evidence>
<keyword evidence="3 5" id="KW-1133">Transmembrane helix</keyword>
<dbReference type="STRING" id="31234.E3M0B8"/>
<dbReference type="CDD" id="cd17326">
    <property type="entry name" value="MFS_MFSD8"/>
    <property type="match status" value="1"/>
</dbReference>
<evidence type="ECO:0008006" key="8">
    <source>
        <dbReference type="Google" id="ProtNLM"/>
    </source>
</evidence>
<name>E3M0B8_CAERE</name>
<keyword evidence="2 5" id="KW-0812">Transmembrane</keyword>
<dbReference type="SUPFAM" id="SSF103473">
    <property type="entry name" value="MFS general substrate transporter"/>
    <property type="match status" value="1"/>
</dbReference>
<accession>E3M0B8</accession>
<evidence type="ECO:0000256" key="4">
    <source>
        <dbReference type="ARBA" id="ARBA00023136"/>
    </source>
</evidence>
<keyword evidence="7" id="KW-1185">Reference proteome</keyword>
<feature type="transmembrane region" description="Helical" evidence="5">
    <location>
        <begin position="331"/>
        <end position="349"/>
    </location>
</feature>
<feature type="transmembrane region" description="Helical" evidence="5">
    <location>
        <begin position="148"/>
        <end position="168"/>
    </location>
</feature>
<dbReference type="OrthoDB" id="370281at2759"/>
<feature type="transmembrane region" description="Helical" evidence="5">
    <location>
        <begin position="107"/>
        <end position="127"/>
    </location>
</feature>
<feature type="transmembrane region" description="Helical" evidence="5">
    <location>
        <begin position="49"/>
        <end position="70"/>
    </location>
</feature>
<evidence type="ECO:0000256" key="2">
    <source>
        <dbReference type="ARBA" id="ARBA00022692"/>
    </source>
</evidence>
<comment type="subcellular location">
    <subcellularLocation>
        <location evidence="1">Membrane</location>
        <topology evidence="1">Multi-pass membrane protein</topology>
    </subcellularLocation>
</comment>
<dbReference type="FunCoup" id="E3M0B8">
    <property type="interactions" value="10"/>
</dbReference>
<reference evidence="6" key="1">
    <citation type="submission" date="2007-07" db="EMBL/GenBank/DDBJ databases">
        <title>PCAP assembly of the Caenorhabditis remanei genome.</title>
        <authorList>
            <consortium name="The Caenorhabditis remanei Sequencing Consortium"/>
            <person name="Wilson R.K."/>
        </authorList>
    </citation>
    <scope>NUCLEOTIDE SEQUENCE [LARGE SCALE GENOMIC DNA]</scope>
    <source>
        <strain evidence="6">PB4641</strain>
    </source>
</reference>
<protein>
    <recommendedName>
        <fullName evidence="8">Major facilitator superfamily (MFS) profile domain-containing protein</fullName>
    </recommendedName>
</protein>
<dbReference type="OMA" id="RVWELLF"/>
<evidence type="ECO:0000313" key="6">
    <source>
        <dbReference type="EMBL" id="EFO87557.1"/>
    </source>
</evidence>
<dbReference type="GO" id="GO:0022857">
    <property type="term" value="F:transmembrane transporter activity"/>
    <property type="evidence" value="ECO:0007669"/>
    <property type="project" value="InterPro"/>
</dbReference>
<dbReference type="EMBL" id="DS268420">
    <property type="protein sequence ID" value="EFO87557.1"/>
    <property type="molecule type" value="Genomic_DNA"/>
</dbReference>
<evidence type="ECO:0000256" key="5">
    <source>
        <dbReference type="SAM" id="Phobius"/>
    </source>
</evidence>
<sequence>MRIIIETSWDVVYLCGYFSLVVYFQYAIFTTIMYTYMTKLNPSVGPTTFGLAVTFHGVGHCLGALAAAWWTNRRYKAKKPLIAGYVFMLVSNCLFLLADHVPTEMTAPFIMLCRFLGGLGMGNTATLRTTLTAHSMSDDRAKAMSVFIGGRALGLILGPGLQLIFLFFGDTGLQLIGSLHIHSHNAAAFVSIILNLSAIVALFTLYQDIERNGNSCSQRSVVSFSLFPKFRTSILCFPIHRFLIQEDDENWPRPDKLAMFVCMLTRYCQNFTYYSIETLAPAFIMMMFNMERDSAVGIMSIVFFISGVFAITLYSTFVFSDVARKLNIGKVNTASLLIFTIYVLTTYQWPFITTDVAVNTDGTHGGCDYSIYQWCIGLPKTSQEFFYIGYIISFGGCVPFINVGDATLYSKLFNPVGQALEQSLYDVSQIFARVVAPVLCTAIYSSFGPQRVWELLFAQLVVVTALWIAFAHRMIPLRPKPRPVFYLE</sequence>
<proteinExistence type="predicted"/>
<dbReference type="InterPro" id="IPR051068">
    <property type="entry name" value="MFS_Domain-Containing_Protein"/>
</dbReference>
<feature type="transmembrane region" description="Helical" evidence="5">
    <location>
        <begin position="387"/>
        <end position="409"/>
    </location>
</feature>